<name>A0A2P2PES4_RHIMU</name>
<dbReference type="AlphaFoldDB" id="A0A2P2PES4"/>
<accession>A0A2P2PES4</accession>
<evidence type="ECO:0000256" key="1">
    <source>
        <dbReference type="SAM" id="MobiDB-lite"/>
    </source>
</evidence>
<proteinExistence type="predicted"/>
<sequence length="28" mass="2942">MELAVWGPPPNPRSTSTATEHGASFSTL</sequence>
<dbReference type="EMBL" id="GGEC01072687">
    <property type="protein sequence ID" value="MBX53171.1"/>
    <property type="molecule type" value="Transcribed_RNA"/>
</dbReference>
<evidence type="ECO:0000313" key="2">
    <source>
        <dbReference type="EMBL" id="MBX53171.1"/>
    </source>
</evidence>
<organism evidence="2">
    <name type="scientific">Rhizophora mucronata</name>
    <name type="common">Asiatic mangrove</name>
    <dbReference type="NCBI Taxonomy" id="61149"/>
    <lineage>
        <taxon>Eukaryota</taxon>
        <taxon>Viridiplantae</taxon>
        <taxon>Streptophyta</taxon>
        <taxon>Embryophyta</taxon>
        <taxon>Tracheophyta</taxon>
        <taxon>Spermatophyta</taxon>
        <taxon>Magnoliopsida</taxon>
        <taxon>eudicotyledons</taxon>
        <taxon>Gunneridae</taxon>
        <taxon>Pentapetalae</taxon>
        <taxon>rosids</taxon>
        <taxon>fabids</taxon>
        <taxon>Malpighiales</taxon>
        <taxon>Rhizophoraceae</taxon>
        <taxon>Rhizophora</taxon>
    </lineage>
</organism>
<protein>
    <submittedName>
        <fullName evidence="2">Uncharacterized protein</fullName>
    </submittedName>
</protein>
<reference evidence="2" key="1">
    <citation type="submission" date="2018-02" db="EMBL/GenBank/DDBJ databases">
        <title>Rhizophora mucronata_Transcriptome.</title>
        <authorList>
            <person name="Meera S.P."/>
            <person name="Sreeshan A."/>
            <person name="Augustine A."/>
        </authorList>
    </citation>
    <scope>NUCLEOTIDE SEQUENCE</scope>
    <source>
        <tissue evidence="2">Leaf</tissue>
    </source>
</reference>
<feature type="region of interest" description="Disordered" evidence="1">
    <location>
        <begin position="1"/>
        <end position="28"/>
    </location>
</feature>
<feature type="compositionally biased region" description="Polar residues" evidence="1">
    <location>
        <begin position="13"/>
        <end position="28"/>
    </location>
</feature>